<evidence type="ECO:0000313" key="3">
    <source>
        <dbReference type="Proteomes" id="UP000001542"/>
    </source>
</evidence>
<keyword evidence="3" id="KW-1185">Reference proteome</keyword>
<dbReference type="VEuPathDB" id="TrichDB:TVAGG3_0939670"/>
<dbReference type="SMR" id="A2GAR9"/>
<dbReference type="EMBL" id="DS114843">
    <property type="protein sequence ID" value="EAX85746.1"/>
    <property type="molecule type" value="Genomic_DNA"/>
</dbReference>
<dbReference type="SUPFAM" id="SSF48403">
    <property type="entry name" value="Ankyrin repeat"/>
    <property type="match status" value="1"/>
</dbReference>
<evidence type="ECO:0000313" key="2">
    <source>
        <dbReference type="EMBL" id="EAX85746.1"/>
    </source>
</evidence>
<dbReference type="OrthoDB" id="194358at2759"/>
<dbReference type="InterPro" id="IPR036770">
    <property type="entry name" value="Ankyrin_rpt-contain_sf"/>
</dbReference>
<dbReference type="KEGG" id="tva:4743389"/>
<sequence>MNALHTAVRYQCYEIIKILLRHGENINRYCFGQRTVLHCAAKRNYTSMAEFLIQQQRANL</sequence>
<dbReference type="InterPro" id="IPR002110">
    <property type="entry name" value="Ankyrin_rpt"/>
</dbReference>
<dbReference type="InParanoid" id="A2GAR9"/>
<dbReference type="PROSITE" id="PS50088">
    <property type="entry name" value="ANK_REPEAT"/>
    <property type="match status" value="1"/>
</dbReference>
<protein>
    <submittedName>
        <fullName evidence="2">Uncharacterized protein</fullName>
    </submittedName>
</protein>
<feature type="repeat" description="ANK" evidence="1">
    <location>
        <begin position="1"/>
        <end position="27"/>
    </location>
</feature>
<evidence type="ECO:0000256" key="1">
    <source>
        <dbReference type="PROSITE-ProRule" id="PRU00023"/>
    </source>
</evidence>
<accession>A2GAR9</accession>
<dbReference type="AlphaFoldDB" id="A2GAR9"/>
<dbReference type="PROSITE" id="PS50297">
    <property type="entry name" value="ANK_REP_REGION"/>
    <property type="match status" value="1"/>
</dbReference>
<name>A2GAR9_TRIV3</name>
<dbReference type="Gene3D" id="1.25.40.20">
    <property type="entry name" value="Ankyrin repeat-containing domain"/>
    <property type="match status" value="1"/>
</dbReference>
<dbReference type="RefSeq" id="XP_001298676.1">
    <property type="nucleotide sequence ID" value="XM_001298675.1"/>
</dbReference>
<proteinExistence type="predicted"/>
<reference evidence="2" key="2">
    <citation type="journal article" date="2007" name="Science">
        <title>Draft genome sequence of the sexually transmitted pathogen Trichomonas vaginalis.</title>
        <authorList>
            <person name="Carlton J.M."/>
            <person name="Hirt R.P."/>
            <person name="Silva J.C."/>
            <person name="Delcher A.L."/>
            <person name="Schatz M."/>
            <person name="Zhao Q."/>
            <person name="Wortman J.R."/>
            <person name="Bidwell S.L."/>
            <person name="Alsmark U.C.M."/>
            <person name="Besteiro S."/>
            <person name="Sicheritz-Ponten T."/>
            <person name="Noel C.J."/>
            <person name="Dacks J.B."/>
            <person name="Foster P.G."/>
            <person name="Simillion C."/>
            <person name="Van de Peer Y."/>
            <person name="Miranda-Saavedra D."/>
            <person name="Barton G.J."/>
            <person name="Westrop G.D."/>
            <person name="Mueller S."/>
            <person name="Dessi D."/>
            <person name="Fiori P.L."/>
            <person name="Ren Q."/>
            <person name="Paulsen I."/>
            <person name="Zhang H."/>
            <person name="Bastida-Corcuera F.D."/>
            <person name="Simoes-Barbosa A."/>
            <person name="Brown M.T."/>
            <person name="Hayes R.D."/>
            <person name="Mukherjee M."/>
            <person name="Okumura C.Y."/>
            <person name="Schneider R."/>
            <person name="Smith A.J."/>
            <person name="Vanacova S."/>
            <person name="Villalvazo M."/>
            <person name="Haas B.J."/>
            <person name="Pertea M."/>
            <person name="Feldblyum T.V."/>
            <person name="Utterback T.R."/>
            <person name="Shu C.L."/>
            <person name="Osoegawa K."/>
            <person name="de Jong P.J."/>
            <person name="Hrdy I."/>
            <person name="Horvathova L."/>
            <person name="Zubacova Z."/>
            <person name="Dolezal P."/>
            <person name="Malik S.B."/>
            <person name="Logsdon J.M. Jr."/>
            <person name="Henze K."/>
            <person name="Gupta A."/>
            <person name="Wang C.C."/>
            <person name="Dunne R.L."/>
            <person name="Upcroft J.A."/>
            <person name="Upcroft P."/>
            <person name="White O."/>
            <person name="Salzberg S.L."/>
            <person name="Tang P."/>
            <person name="Chiu C.-H."/>
            <person name="Lee Y.-S."/>
            <person name="Embley T.M."/>
            <person name="Coombs G.H."/>
            <person name="Mottram J.C."/>
            <person name="Tachezy J."/>
            <person name="Fraser-Liggett C.M."/>
            <person name="Johnson P.J."/>
        </authorList>
    </citation>
    <scope>NUCLEOTIDE SEQUENCE [LARGE SCALE GENOMIC DNA]</scope>
    <source>
        <strain evidence="2">G3</strain>
    </source>
</reference>
<dbReference type="Proteomes" id="UP000001542">
    <property type="component" value="Unassembled WGS sequence"/>
</dbReference>
<dbReference type="Pfam" id="PF12796">
    <property type="entry name" value="Ank_2"/>
    <property type="match status" value="1"/>
</dbReference>
<organism evidence="2 3">
    <name type="scientific">Trichomonas vaginalis (strain ATCC PRA-98 / G3)</name>
    <dbReference type="NCBI Taxonomy" id="412133"/>
    <lineage>
        <taxon>Eukaryota</taxon>
        <taxon>Metamonada</taxon>
        <taxon>Parabasalia</taxon>
        <taxon>Trichomonadida</taxon>
        <taxon>Trichomonadidae</taxon>
        <taxon>Trichomonas</taxon>
    </lineage>
</organism>
<gene>
    <name evidence="2" type="ORF">TVAG_467420</name>
</gene>
<dbReference type="SMART" id="SM00248">
    <property type="entry name" value="ANK"/>
    <property type="match status" value="2"/>
</dbReference>
<keyword evidence="1" id="KW-0040">ANK repeat</keyword>
<dbReference type="VEuPathDB" id="TrichDB:TVAG_467420"/>
<reference evidence="2" key="1">
    <citation type="submission" date="2006-10" db="EMBL/GenBank/DDBJ databases">
        <authorList>
            <person name="Amadeo P."/>
            <person name="Zhao Q."/>
            <person name="Wortman J."/>
            <person name="Fraser-Liggett C."/>
            <person name="Carlton J."/>
        </authorList>
    </citation>
    <scope>NUCLEOTIDE SEQUENCE</scope>
    <source>
        <strain evidence="2">G3</strain>
    </source>
</reference>